<name>A0A0G4IS33_PLABS</name>
<dbReference type="Proteomes" id="UP000039324">
    <property type="component" value="Unassembled WGS sequence"/>
</dbReference>
<dbReference type="OMA" id="TIFYGPR"/>
<geneLocation type="mitochondrion" evidence="2"/>
<dbReference type="GO" id="GO:0016279">
    <property type="term" value="F:protein-lysine N-methyltransferase activity"/>
    <property type="evidence" value="ECO:0007669"/>
    <property type="project" value="TreeGrafter"/>
</dbReference>
<accession>A0A0G4IS33</accession>
<dbReference type="InterPro" id="IPR046341">
    <property type="entry name" value="SET_dom_sf"/>
</dbReference>
<keyword evidence="3" id="KW-1185">Reference proteome</keyword>
<evidence type="ECO:0000313" key="1">
    <source>
        <dbReference type="EMBL" id="CEO98153.1"/>
    </source>
</evidence>
<evidence type="ECO:0000313" key="4">
    <source>
        <dbReference type="Proteomes" id="UP000290189"/>
    </source>
</evidence>
<protein>
    <submittedName>
        <fullName evidence="1">Uncharacterized protein</fullName>
    </submittedName>
</protein>
<dbReference type="SUPFAM" id="SSF82199">
    <property type="entry name" value="SET domain"/>
    <property type="match status" value="1"/>
</dbReference>
<reference evidence="2 4" key="2">
    <citation type="submission" date="2018-03" db="EMBL/GenBank/DDBJ databases">
        <authorList>
            <person name="Fogelqvist J."/>
        </authorList>
    </citation>
    <scope>NUCLEOTIDE SEQUENCE [LARGE SCALE GENOMIC DNA]</scope>
</reference>
<proteinExistence type="predicted"/>
<dbReference type="OrthoDB" id="441812at2759"/>
<dbReference type="AlphaFoldDB" id="A0A0G4IS33"/>
<dbReference type="CDD" id="cd10527">
    <property type="entry name" value="SET_LSMT"/>
    <property type="match status" value="1"/>
</dbReference>
<dbReference type="EMBL" id="OVEO01000005">
    <property type="protein sequence ID" value="SPQ96027.1"/>
    <property type="molecule type" value="Genomic_DNA"/>
</dbReference>
<evidence type="ECO:0000313" key="3">
    <source>
        <dbReference type="Proteomes" id="UP000039324"/>
    </source>
</evidence>
<sequence length="459" mass="49555">MSARCRSAASNGLTPGECDVLEEVVRSLEQTTPLDGLKAVEPLLDRLSQIQPPLQSPSEPSRAKALADLQQWFAKSNPSGGTDQTWSLSADVNGVKACRDLPAGSTFITVPKSMMVMATEPTIAIDAVCEKIPSVALTLQLIHERRVGGESRFAAYIASLPALGSTELDAAAFWPISQIKTALEPTTAYSGAIRTRLSTVQHYVYLVGYVVLPPGFTRLSWAEWSWASAIVLSRQNSIVPGTLALIPCWDMANHDPNGCRSFYNEDGNVLVSETSSSVAADDQIFINYGCRPAWQLVVYQGFVGSSSDCGSSLMRAALNDLQQPRDDIVKLRSMLLEKRDIANADMQVGGDGSVPDALLWAARINSLDRESAAIALRNPNASSVSPANERAALLSLFYVLSTRLEDREAVCKQNAPGMGAVPERRAHVAKMLTSMEISTLRKTIGWIQARIAECGNTGK</sequence>
<keyword evidence="2" id="KW-0496">Mitochondrion</keyword>
<dbReference type="InterPro" id="IPR050600">
    <property type="entry name" value="SETD3_SETD6_MTase"/>
</dbReference>
<organism evidence="1 3">
    <name type="scientific">Plasmodiophora brassicae</name>
    <name type="common">Clubroot disease agent</name>
    <dbReference type="NCBI Taxonomy" id="37360"/>
    <lineage>
        <taxon>Eukaryota</taxon>
        <taxon>Sar</taxon>
        <taxon>Rhizaria</taxon>
        <taxon>Endomyxa</taxon>
        <taxon>Phytomyxea</taxon>
        <taxon>Plasmodiophorida</taxon>
        <taxon>Plasmodiophoridae</taxon>
        <taxon>Plasmodiophora</taxon>
    </lineage>
</organism>
<evidence type="ECO:0000313" key="2">
    <source>
        <dbReference type="EMBL" id="SPQ96027.1"/>
    </source>
</evidence>
<reference evidence="1 3" key="1">
    <citation type="submission" date="2015-02" db="EMBL/GenBank/DDBJ databases">
        <authorList>
            <person name="Chooi Y.-H."/>
        </authorList>
    </citation>
    <scope>NUCLEOTIDE SEQUENCE [LARGE SCALE GENOMIC DNA]</scope>
    <source>
        <strain evidence="1">E3</strain>
    </source>
</reference>
<gene>
    <name evidence="1" type="ORF">PBRA_006267</name>
    <name evidence="2" type="ORF">PLBR_LOCUS3242</name>
</gene>
<dbReference type="EMBL" id="CDSF01000082">
    <property type="protein sequence ID" value="CEO98153.1"/>
    <property type="molecule type" value="Genomic_DNA"/>
</dbReference>
<dbReference type="Proteomes" id="UP000290189">
    <property type="component" value="Unassembled WGS sequence"/>
</dbReference>
<dbReference type="Gene3D" id="3.90.1410.10">
    <property type="entry name" value="set domain protein methyltransferase, domain 1"/>
    <property type="match status" value="1"/>
</dbReference>
<dbReference type="PANTHER" id="PTHR13271">
    <property type="entry name" value="UNCHARACTERIZED PUTATIVE METHYLTRANSFERASE"/>
    <property type="match status" value="1"/>
</dbReference>
<dbReference type="STRING" id="37360.A0A0G4IS33"/>